<reference evidence="2 3" key="1">
    <citation type="submission" date="2018-11" db="EMBL/GenBank/DDBJ databases">
        <authorList>
            <person name="Kleinhagauer T."/>
            <person name="Glaeser S.P."/>
            <person name="Spergser J."/>
            <person name="Ruckert C."/>
            <person name="Kaempfer P."/>
            <person name="Busse H.-J."/>
        </authorList>
    </citation>
    <scope>NUCLEOTIDE SEQUENCE [LARGE SCALE GENOMIC DNA]</scope>
    <source>
        <strain evidence="2 3">W8</strain>
    </source>
</reference>
<dbReference type="Proteomes" id="UP000271587">
    <property type="component" value="Chromosome"/>
</dbReference>
<dbReference type="AlphaFoldDB" id="A0A3G6J017"/>
<name>A0A3G6J017_9CORY</name>
<evidence type="ECO:0000259" key="1">
    <source>
        <dbReference type="PROSITE" id="PS51658"/>
    </source>
</evidence>
<evidence type="ECO:0000313" key="2">
    <source>
        <dbReference type="EMBL" id="AZA11381.1"/>
    </source>
</evidence>
<evidence type="ECO:0000313" key="3">
    <source>
        <dbReference type="Proteomes" id="UP000271587"/>
    </source>
</evidence>
<dbReference type="Gene3D" id="3.10.690.10">
    <property type="entry name" value="Bifunctional nuclease domain"/>
    <property type="match status" value="1"/>
</dbReference>
<protein>
    <recommendedName>
        <fullName evidence="1">BFN domain-containing protein</fullName>
    </recommendedName>
</protein>
<accession>A0A3G6J017</accession>
<feature type="domain" description="BFN" evidence="1">
    <location>
        <begin position="3"/>
        <end position="131"/>
    </location>
</feature>
<keyword evidence="3" id="KW-1185">Reference proteome</keyword>
<dbReference type="OrthoDB" id="9788698at2"/>
<dbReference type="Pfam" id="PF02577">
    <property type="entry name" value="BFN_dom"/>
    <property type="match status" value="1"/>
</dbReference>
<dbReference type="InterPro" id="IPR036104">
    <property type="entry name" value="BFN_sf"/>
</dbReference>
<sequence>MSYREVTYIGVAVISPEMVPCTLLFDAAHQRVLPIWLPEPGVEALEAIEEGRMARRPSDTDVLQGIIETTGAEIEALRIDSVYQGVYHCSLQLRALGQVDCKPSQLLPLAQSSGVGIEVHEQVLADASVKVAPQEFLEYFGIETPEHLDLEGDLQRESASGDEAADADFAAFMEQMGMKESDLFQDGEDD</sequence>
<dbReference type="PROSITE" id="PS51658">
    <property type="entry name" value="BFN"/>
    <property type="match status" value="1"/>
</dbReference>
<dbReference type="EMBL" id="CP033897">
    <property type="protein sequence ID" value="AZA11381.1"/>
    <property type="molecule type" value="Genomic_DNA"/>
</dbReference>
<dbReference type="SUPFAM" id="SSF103256">
    <property type="entry name" value="Hypothetical protein TM0160"/>
    <property type="match status" value="1"/>
</dbReference>
<dbReference type="RefSeq" id="WP_123933937.1">
    <property type="nucleotide sequence ID" value="NZ_CP033897.1"/>
</dbReference>
<organism evidence="2 3">
    <name type="scientific">Corynebacterium gerontici</name>
    <dbReference type="NCBI Taxonomy" id="2079234"/>
    <lineage>
        <taxon>Bacteria</taxon>
        <taxon>Bacillati</taxon>
        <taxon>Actinomycetota</taxon>
        <taxon>Actinomycetes</taxon>
        <taxon>Mycobacteriales</taxon>
        <taxon>Corynebacteriaceae</taxon>
        <taxon>Corynebacterium</taxon>
    </lineage>
</organism>
<proteinExistence type="predicted"/>
<gene>
    <name evidence="2" type="ORF">CGERO_05365</name>
</gene>
<dbReference type="InterPro" id="IPR003729">
    <property type="entry name" value="Bi_nuclease_dom"/>
</dbReference>
<dbReference type="GO" id="GO:0004518">
    <property type="term" value="F:nuclease activity"/>
    <property type="evidence" value="ECO:0007669"/>
    <property type="project" value="InterPro"/>
</dbReference>
<dbReference type="KEGG" id="cgk:CGERO_05365"/>